<dbReference type="EMBL" id="JAOVZR010000001">
    <property type="protein sequence ID" value="MCY0149941.1"/>
    <property type="molecule type" value="Genomic_DNA"/>
</dbReference>
<keyword evidence="5" id="KW-0282">Flagellum</keyword>
<comment type="caution">
    <text evidence="5">The sequence shown here is derived from an EMBL/GenBank/DDBJ whole genome shotgun (WGS) entry which is preliminary data.</text>
</comment>
<evidence type="ECO:0000313" key="6">
    <source>
        <dbReference type="Proteomes" id="UP001073227"/>
    </source>
</evidence>
<dbReference type="RefSeq" id="WP_267655383.1">
    <property type="nucleotide sequence ID" value="NZ_JAOVZR010000001.1"/>
</dbReference>
<name>A0ABT3ZE68_9HYPH</name>
<evidence type="ECO:0000313" key="5">
    <source>
        <dbReference type="EMBL" id="MCY0149941.1"/>
    </source>
</evidence>
<evidence type="ECO:0000256" key="2">
    <source>
        <dbReference type="ARBA" id="ARBA00016013"/>
    </source>
</evidence>
<dbReference type="InterPro" id="IPR005648">
    <property type="entry name" value="FlgD"/>
</dbReference>
<gene>
    <name evidence="5" type="primary">flgD</name>
    <name evidence="5" type="ORF">OEG84_20115</name>
</gene>
<dbReference type="NCBIfam" id="NF004670">
    <property type="entry name" value="PRK06009.1"/>
    <property type="match status" value="1"/>
</dbReference>
<keyword evidence="5" id="KW-0966">Cell projection</keyword>
<proteinExistence type="inferred from homology"/>
<dbReference type="Proteomes" id="UP001073227">
    <property type="component" value="Unassembled WGS sequence"/>
</dbReference>
<keyword evidence="6" id="KW-1185">Reference proteome</keyword>
<evidence type="ECO:0000256" key="4">
    <source>
        <dbReference type="ARBA" id="ARBA00024746"/>
    </source>
</evidence>
<sequence length="133" mass="13901">MDVNPVSSSTATATSAADAAASKVGLDYDTFLTLLVQQMKNQDPTEPMDATEQIAQLATFSQVEQTIKTNKNLEMLLQSSNLTQAGSIIGRTLTSHDGEVSGIVQEVTVSANGLVATLDTGDELAVTNGVTIK</sequence>
<evidence type="ECO:0000256" key="3">
    <source>
        <dbReference type="ARBA" id="ARBA00022795"/>
    </source>
</evidence>
<accession>A0ABT3ZE68</accession>
<evidence type="ECO:0000256" key="1">
    <source>
        <dbReference type="ARBA" id="ARBA00010577"/>
    </source>
</evidence>
<keyword evidence="5" id="KW-0969">Cilium</keyword>
<dbReference type="Pfam" id="PF03963">
    <property type="entry name" value="FlgD"/>
    <property type="match status" value="1"/>
</dbReference>
<organism evidence="5 6">
    <name type="scientific">Hoeflea algicola</name>
    <dbReference type="NCBI Taxonomy" id="2983763"/>
    <lineage>
        <taxon>Bacteria</taxon>
        <taxon>Pseudomonadati</taxon>
        <taxon>Pseudomonadota</taxon>
        <taxon>Alphaproteobacteria</taxon>
        <taxon>Hyphomicrobiales</taxon>
        <taxon>Rhizobiaceae</taxon>
        <taxon>Hoeflea</taxon>
    </lineage>
</organism>
<reference evidence="5" key="1">
    <citation type="submission" date="2022-10" db="EMBL/GenBank/DDBJ databases">
        <title>Hoeflea sp. G2-23, isolated from marine algae.</title>
        <authorList>
            <person name="Kristyanto S."/>
            <person name="Kim J.M."/>
            <person name="Jeon C.O."/>
        </authorList>
    </citation>
    <scope>NUCLEOTIDE SEQUENCE</scope>
    <source>
        <strain evidence="5">G2-23</strain>
    </source>
</reference>
<comment type="function">
    <text evidence="4">Required for flagellar hook formation. May act as a scaffolding protein.</text>
</comment>
<protein>
    <recommendedName>
        <fullName evidence="2">Basal-body rod modification protein FlgD</fullName>
    </recommendedName>
</protein>
<keyword evidence="3" id="KW-1005">Bacterial flagellum biogenesis</keyword>
<comment type="similarity">
    <text evidence="1">Belongs to the FlgD family.</text>
</comment>